<name>A0ABS0DJ02_9NOCA</name>
<keyword evidence="2" id="KW-1185">Reference proteome</keyword>
<evidence type="ECO:0000313" key="2">
    <source>
        <dbReference type="Proteomes" id="UP000707731"/>
    </source>
</evidence>
<proteinExistence type="predicted"/>
<dbReference type="EMBL" id="JADLQN010000010">
    <property type="protein sequence ID" value="MBF6358115.1"/>
    <property type="molecule type" value="Genomic_DNA"/>
</dbReference>
<comment type="caution">
    <text evidence="1">The sequence shown here is derived from an EMBL/GenBank/DDBJ whole genome shotgun (WGS) entry which is preliminary data.</text>
</comment>
<organism evidence="1 2">
    <name type="scientific">Nocardia higoensis</name>
    <dbReference type="NCBI Taxonomy" id="228599"/>
    <lineage>
        <taxon>Bacteria</taxon>
        <taxon>Bacillati</taxon>
        <taxon>Actinomycetota</taxon>
        <taxon>Actinomycetes</taxon>
        <taxon>Mycobacteriales</taxon>
        <taxon>Nocardiaceae</taxon>
        <taxon>Nocardia</taxon>
    </lineage>
</organism>
<protein>
    <submittedName>
        <fullName evidence="1">Uncharacterized protein</fullName>
    </submittedName>
</protein>
<evidence type="ECO:0000313" key="1">
    <source>
        <dbReference type="EMBL" id="MBF6358115.1"/>
    </source>
</evidence>
<accession>A0ABS0DJ02</accession>
<sequence>MNTVKILRTVRHADGDITQDTSAPILRERADNAIRNAKKRDEDYNTRMTANFRIRTSYTLLPDDKETEEVW</sequence>
<dbReference type="RefSeq" id="WP_195004954.1">
    <property type="nucleotide sequence ID" value="NZ_JADLQN010000010.1"/>
</dbReference>
<reference evidence="1 2" key="1">
    <citation type="submission" date="2020-10" db="EMBL/GenBank/DDBJ databases">
        <title>Identification of Nocardia species via Next-generation sequencing and recognition of intraspecies genetic diversity.</title>
        <authorList>
            <person name="Li P."/>
            <person name="Li P."/>
            <person name="Lu B."/>
        </authorList>
    </citation>
    <scope>NUCLEOTIDE SEQUENCE [LARGE SCALE GENOMIC DNA]</scope>
    <source>
        <strain evidence="1 2">BJ06-0143</strain>
    </source>
</reference>
<gene>
    <name evidence="1" type="ORF">IU449_26830</name>
</gene>
<dbReference type="Proteomes" id="UP000707731">
    <property type="component" value="Unassembled WGS sequence"/>
</dbReference>